<dbReference type="RefSeq" id="WP_182302034.1">
    <property type="nucleotide sequence ID" value="NZ_CP041969.1"/>
</dbReference>
<dbReference type="KEGG" id="cchl:FPL14_05265"/>
<reference evidence="3 4" key="1">
    <citation type="submission" date="2019-07" db="EMBL/GenBank/DDBJ databases">
        <authorList>
            <person name="Kim J.K."/>
            <person name="Cheong H.-M."/>
            <person name="Choi Y."/>
            <person name="Hwang K.J."/>
            <person name="Lee S."/>
            <person name="Choi C."/>
        </authorList>
    </citation>
    <scope>NUCLEOTIDE SEQUENCE [LARGE SCALE GENOMIC DNA]</scope>
    <source>
        <strain evidence="3 4">KS 22</strain>
    </source>
</reference>
<proteinExistence type="predicted"/>
<keyword evidence="4" id="KW-1185">Reference proteome</keyword>
<dbReference type="InterPro" id="IPR011493">
    <property type="entry name" value="GLUG"/>
</dbReference>
<dbReference type="Proteomes" id="UP000515679">
    <property type="component" value="Chromosome"/>
</dbReference>
<feature type="chain" id="PRO_5028863378" description="GLUG domain-containing protein" evidence="1">
    <location>
        <begin position="25"/>
        <end position="284"/>
    </location>
</feature>
<dbReference type="Gene3D" id="2.160.20.110">
    <property type="match status" value="2"/>
</dbReference>
<dbReference type="AlphaFoldDB" id="A0A7G5BUP4"/>
<accession>A0A7G5BUP4</accession>
<evidence type="ECO:0000256" key="1">
    <source>
        <dbReference type="SAM" id="SignalP"/>
    </source>
</evidence>
<protein>
    <recommendedName>
        <fullName evidence="2">GLUG domain-containing protein</fullName>
    </recommendedName>
</protein>
<evidence type="ECO:0000313" key="3">
    <source>
        <dbReference type="EMBL" id="QMV40678.1"/>
    </source>
</evidence>
<feature type="signal peptide" evidence="1">
    <location>
        <begin position="1"/>
        <end position="24"/>
    </location>
</feature>
<name>A0A7G5BUP4_9BACL</name>
<evidence type="ECO:0000259" key="2">
    <source>
        <dbReference type="Pfam" id="PF07581"/>
    </source>
</evidence>
<dbReference type="Pfam" id="PF07581">
    <property type="entry name" value="Glug"/>
    <property type="match status" value="1"/>
</dbReference>
<gene>
    <name evidence="3" type="ORF">FPL14_05265</name>
</gene>
<dbReference type="EMBL" id="CP041969">
    <property type="protein sequence ID" value="QMV40678.1"/>
    <property type="molecule type" value="Genomic_DNA"/>
</dbReference>
<evidence type="ECO:0000313" key="4">
    <source>
        <dbReference type="Proteomes" id="UP000515679"/>
    </source>
</evidence>
<organism evidence="3 4">
    <name type="scientific">Cohnella cholangitidis</name>
    <dbReference type="NCBI Taxonomy" id="2598458"/>
    <lineage>
        <taxon>Bacteria</taxon>
        <taxon>Bacillati</taxon>
        <taxon>Bacillota</taxon>
        <taxon>Bacilli</taxon>
        <taxon>Bacillales</taxon>
        <taxon>Paenibacillaceae</taxon>
        <taxon>Cohnella</taxon>
    </lineage>
</organism>
<keyword evidence="1" id="KW-0732">Signal</keyword>
<sequence length="284" mass="29017">MKRSFVIVLCLAMIICLWQSLASAGGPPPKTTSCGNGDGSANNPIKICTQADFTAMRTWPASHFVLGNSIDLTPDWTPILSFEGTFDAKYHWIVGLPAPFIQDNYGTVKNLVAKKANVVGNGTIANVNLGRLTSVYAEGNVQGGVKNGGLVGVNKGVIEWSQFTGEIQGTAISGGIAGYNEATGSIKQSNAGGTSGAFSTAGGLVGTNAGSIKDSYAWGIASSSSGTVGGLVGRNHATGVIANSVATGDVHTMDTAIEIGKLVGLNSGKIIRSYGTGQIVLYNG</sequence>
<feature type="domain" description="GLUG" evidence="2">
    <location>
        <begin position="225"/>
        <end position="250"/>
    </location>
</feature>